<dbReference type="Proteomes" id="UP001165679">
    <property type="component" value="Unassembled WGS sequence"/>
</dbReference>
<evidence type="ECO:0000313" key="2">
    <source>
        <dbReference type="Proteomes" id="UP001165679"/>
    </source>
</evidence>
<proteinExistence type="predicted"/>
<reference evidence="1" key="1">
    <citation type="submission" date="2022-09" db="EMBL/GenBank/DDBJ databases">
        <title>Rhodovastum sp. nov. RN2-1 isolated from soil in Seongnam, South Korea.</title>
        <authorList>
            <person name="Le N.T."/>
        </authorList>
    </citation>
    <scope>NUCLEOTIDE SEQUENCE</scope>
    <source>
        <strain evidence="1">RN2-1</strain>
    </source>
</reference>
<dbReference type="EMBL" id="JAPDNT010000052">
    <property type="protein sequence ID" value="MCW3477789.1"/>
    <property type="molecule type" value="Genomic_DNA"/>
</dbReference>
<gene>
    <name evidence="1" type="ORF">OL599_24880</name>
</gene>
<evidence type="ECO:0000313" key="1">
    <source>
        <dbReference type="EMBL" id="MCW3477789.1"/>
    </source>
</evidence>
<comment type="caution">
    <text evidence="1">The sequence shown here is derived from an EMBL/GenBank/DDBJ whole genome shotgun (WGS) entry which is preliminary data.</text>
</comment>
<name>A0AA41YQF4_9PROT</name>
<dbReference type="AlphaFoldDB" id="A0AA41YQF4"/>
<sequence length="128" mass="14580">MDDLLNESTPARPLRPSSIAAKRYQIRQFASALVLTGVPIEEIDALAVLVTAENFKLGLRFLLDRERRDKSNTRTAGQVAHTIRSIARYHLRFSEAELSPLNNITTRLNRHEPGMTEKNRHRVAQFSD</sequence>
<protein>
    <submittedName>
        <fullName evidence="1">Uncharacterized protein</fullName>
    </submittedName>
</protein>
<organism evidence="1 2">
    <name type="scientific">Limobrevibacterium gyesilva</name>
    <dbReference type="NCBI Taxonomy" id="2991712"/>
    <lineage>
        <taxon>Bacteria</taxon>
        <taxon>Pseudomonadati</taxon>
        <taxon>Pseudomonadota</taxon>
        <taxon>Alphaproteobacteria</taxon>
        <taxon>Acetobacterales</taxon>
        <taxon>Acetobacteraceae</taxon>
        <taxon>Limobrevibacterium</taxon>
    </lineage>
</organism>
<keyword evidence="2" id="KW-1185">Reference proteome</keyword>
<reference evidence="1" key="2">
    <citation type="submission" date="2022-10" db="EMBL/GenBank/DDBJ databases">
        <authorList>
            <person name="Trinh H.N."/>
        </authorList>
    </citation>
    <scope>NUCLEOTIDE SEQUENCE</scope>
    <source>
        <strain evidence="1">RN2-1</strain>
    </source>
</reference>
<dbReference type="RefSeq" id="WP_264716759.1">
    <property type="nucleotide sequence ID" value="NZ_JAPDNT010000052.1"/>
</dbReference>
<accession>A0AA41YQF4</accession>